<proteinExistence type="predicted"/>
<reference evidence="2" key="1">
    <citation type="submission" date="2021-04" db="EMBL/GenBank/DDBJ databases">
        <title>Phylogenetic analysis of Acidobacteriaceae.</title>
        <authorList>
            <person name="Qiu L."/>
            <person name="Zhang Q."/>
        </authorList>
    </citation>
    <scope>NUCLEOTIDE SEQUENCE</scope>
    <source>
        <strain evidence="2">DSM 25168</strain>
    </source>
</reference>
<accession>A0A9J7BX16</accession>
<dbReference type="Proteomes" id="UP001059380">
    <property type="component" value="Chromosome"/>
</dbReference>
<name>A0A9J7BX16_9BACT</name>
<gene>
    <name evidence="2" type="ORF">MOP44_10680</name>
</gene>
<dbReference type="KEGG" id="orp:MOP44_10680"/>
<dbReference type="Gene3D" id="3.30.460.40">
    <property type="match status" value="1"/>
</dbReference>
<evidence type="ECO:0000313" key="2">
    <source>
        <dbReference type="EMBL" id="UWZ86386.1"/>
    </source>
</evidence>
<feature type="domain" description="DUF6036" evidence="1">
    <location>
        <begin position="17"/>
        <end position="148"/>
    </location>
</feature>
<dbReference type="SUPFAM" id="SSF81301">
    <property type="entry name" value="Nucleotidyltransferase"/>
    <property type="match status" value="1"/>
</dbReference>
<dbReference type="RefSeq" id="WP_260796026.1">
    <property type="nucleotide sequence ID" value="NZ_CP093313.1"/>
</dbReference>
<dbReference type="InterPro" id="IPR043519">
    <property type="entry name" value="NT_sf"/>
</dbReference>
<keyword evidence="3" id="KW-1185">Reference proteome</keyword>
<sequence length="158" mass="17203">MRPVFPDFIALLSAFNAHSVKYLIVGGYAVSLHSQPRATKDLDILIKADSANAEAVYRALAAFGAPLESINVRDLADPTKFFRFGQPPVAVDVLCSVDGVDFDAAWERRIEDLVDPASGEKAFFISREDLIASKIAAGRLRDLADVEEIREASQHGKG</sequence>
<organism evidence="2 3">
    <name type="scientific">Occallatibacter riparius</name>
    <dbReference type="NCBI Taxonomy" id="1002689"/>
    <lineage>
        <taxon>Bacteria</taxon>
        <taxon>Pseudomonadati</taxon>
        <taxon>Acidobacteriota</taxon>
        <taxon>Terriglobia</taxon>
        <taxon>Terriglobales</taxon>
        <taxon>Acidobacteriaceae</taxon>
        <taxon>Occallatibacter</taxon>
    </lineage>
</organism>
<dbReference type="InterPro" id="IPR045792">
    <property type="entry name" value="DUF6036"/>
</dbReference>
<dbReference type="Pfam" id="PF19502">
    <property type="entry name" value="DUF6036"/>
    <property type="match status" value="1"/>
</dbReference>
<dbReference type="EMBL" id="CP093313">
    <property type="protein sequence ID" value="UWZ86386.1"/>
    <property type="molecule type" value="Genomic_DNA"/>
</dbReference>
<protein>
    <recommendedName>
        <fullName evidence="1">DUF6036 domain-containing protein</fullName>
    </recommendedName>
</protein>
<dbReference type="AlphaFoldDB" id="A0A9J7BX16"/>
<evidence type="ECO:0000259" key="1">
    <source>
        <dbReference type="Pfam" id="PF19502"/>
    </source>
</evidence>
<evidence type="ECO:0000313" key="3">
    <source>
        <dbReference type="Proteomes" id="UP001059380"/>
    </source>
</evidence>